<feature type="region of interest" description="Disordered" evidence="1">
    <location>
        <begin position="65"/>
        <end position="100"/>
    </location>
</feature>
<organism evidence="2 3">
    <name type="scientific">Xyrichtys novacula</name>
    <name type="common">Pearly razorfish</name>
    <name type="synonym">Hemipteronotus novacula</name>
    <dbReference type="NCBI Taxonomy" id="13765"/>
    <lineage>
        <taxon>Eukaryota</taxon>
        <taxon>Metazoa</taxon>
        <taxon>Chordata</taxon>
        <taxon>Craniata</taxon>
        <taxon>Vertebrata</taxon>
        <taxon>Euteleostomi</taxon>
        <taxon>Actinopterygii</taxon>
        <taxon>Neopterygii</taxon>
        <taxon>Teleostei</taxon>
        <taxon>Neoteleostei</taxon>
        <taxon>Acanthomorphata</taxon>
        <taxon>Eupercaria</taxon>
        <taxon>Labriformes</taxon>
        <taxon>Labridae</taxon>
        <taxon>Xyrichtys</taxon>
    </lineage>
</organism>
<keyword evidence="3" id="KW-1185">Reference proteome</keyword>
<gene>
    <name evidence="2" type="ORF">XNOV1_A028488</name>
</gene>
<evidence type="ECO:0000313" key="2">
    <source>
        <dbReference type="EMBL" id="CAJ1077314.1"/>
    </source>
</evidence>
<proteinExistence type="predicted"/>
<name>A0AAV1GW91_XYRNO</name>
<accession>A0AAV1GW91</accession>
<protein>
    <submittedName>
        <fullName evidence="2">Uncharacterized protein</fullName>
    </submittedName>
</protein>
<dbReference type="AlphaFoldDB" id="A0AAV1GW91"/>
<evidence type="ECO:0000256" key="1">
    <source>
        <dbReference type="SAM" id="MobiDB-lite"/>
    </source>
</evidence>
<reference evidence="2" key="1">
    <citation type="submission" date="2023-08" db="EMBL/GenBank/DDBJ databases">
        <authorList>
            <person name="Alioto T."/>
            <person name="Alioto T."/>
            <person name="Gomez Garrido J."/>
        </authorList>
    </citation>
    <scope>NUCLEOTIDE SEQUENCE</scope>
</reference>
<evidence type="ECO:0000313" key="3">
    <source>
        <dbReference type="Proteomes" id="UP001178508"/>
    </source>
</evidence>
<sequence length="132" mass="14302">MSEVLRGRATITLRVSSLSFMRSLPGSASSLTIDPPMLEESSGHTSVPRLRAADEKLWHTGSFLPLIPEDESPQRPRTSACPPSAPPASIHLKNSSKLLGPSVRDEATRLRAISQTNLDVPSSRMSGLWTQT</sequence>
<dbReference type="Proteomes" id="UP001178508">
    <property type="component" value="Chromosome 17"/>
</dbReference>
<dbReference type="EMBL" id="OY660880">
    <property type="protein sequence ID" value="CAJ1077314.1"/>
    <property type="molecule type" value="Genomic_DNA"/>
</dbReference>